<dbReference type="Proteomes" id="UP000663887">
    <property type="component" value="Unassembled WGS sequence"/>
</dbReference>
<accession>A0A816VDP4</accession>
<evidence type="ECO:0000313" key="3">
    <source>
        <dbReference type="Proteomes" id="UP000663887"/>
    </source>
</evidence>
<dbReference type="Proteomes" id="UP000663842">
    <property type="component" value="Unassembled WGS sequence"/>
</dbReference>
<dbReference type="EMBL" id="CAJNRG010010177">
    <property type="protein sequence ID" value="CAF2119855.1"/>
    <property type="molecule type" value="Genomic_DNA"/>
</dbReference>
<evidence type="ECO:0000313" key="2">
    <source>
        <dbReference type="EMBL" id="CAF4188918.1"/>
    </source>
</evidence>
<dbReference type="SUPFAM" id="SSF63712">
    <property type="entry name" value="Nicotinic receptor ligand binding domain-like"/>
    <property type="match status" value="1"/>
</dbReference>
<feature type="non-terminal residue" evidence="1">
    <location>
        <position position="1"/>
    </location>
</feature>
<reference evidence="1" key="1">
    <citation type="submission" date="2021-02" db="EMBL/GenBank/DDBJ databases">
        <authorList>
            <person name="Nowell W R."/>
        </authorList>
    </citation>
    <scope>NUCLEOTIDE SEQUENCE</scope>
</reference>
<protein>
    <submittedName>
        <fullName evidence="1">Uncharacterized protein</fullName>
    </submittedName>
</protein>
<dbReference type="EMBL" id="CAJOBF010005856">
    <property type="protein sequence ID" value="CAF4188918.1"/>
    <property type="molecule type" value="Genomic_DNA"/>
</dbReference>
<evidence type="ECO:0000313" key="1">
    <source>
        <dbReference type="EMBL" id="CAF2119855.1"/>
    </source>
</evidence>
<comment type="caution">
    <text evidence="1">The sequence shown here is derived from an EMBL/GenBank/DDBJ whole genome shotgun (WGS) entry which is preliminary data.</text>
</comment>
<dbReference type="GO" id="GO:0005230">
    <property type="term" value="F:extracellular ligand-gated monoatomic ion channel activity"/>
    <property type="evidence" value="ECO:0007669"/>
    <property type="project" value="InterPro"/>
</dbReference>
<sequence>MMNNVELFVNKTLAINNAFIVSRRSQQITTILDGLLKDYQAHIRPNFGEGSTKIDFDILVSSFGPIQDMDM</sequence>
<gene>
    <name evidence="2" type="ORF">UXM345_LOCUS27311</name>
    <name evidence="1" type="ORF">XDN619_LOCUS22466</name>
</gene>
<name>A0A816VDP4_9BILA</name>
<proteinExistence type="predicted"/>
<dbReference type="AlphaFoldDB" id="A0A816VDP4"/>
<dbReference type="GO" id="GO:0016020">
    <property type="term" value="C:membrane"/>
    <property type="evidence" value="ECO:0007669"/>
    <property type="project" value="InterPro"/>
</dbReference>
<dbReference type="InterPro" id="IPR036734">
    <property type="entry name" value="Neur_chan_lig-bd_sf"/>
</dbReference>
<organism evidence="1 3">
    <name type="scientific">Rotaria magnacalcarata</name>
    <dbReference type="NCBI Taxonomy" id="392030"/>
    <lineage>
        <taxon>Eukaryota</taxon>
        <taxon>Metazoa</taxon>
        <taxon>Spiralia</taxon>
        <taxon>Gnathifera</taxon>
        <taxon>Rotifera</taxon>
        <taxon>Eurotatoria</taxon>
        <taxon>Bdelloidea</taxon>
        <taxon>Philodinida</taxon>
        <taxon>Philodinidae</taxon>
        <taxon>Rotaria</taxon>
    </lineage>
</organism>
<dbReference type="Gene3D" id="2.70.170.10">
    <property type="entry name" value="Neurotransmitter-gated ion-channel ligand-binding domain"/>
    <property type="match status" value="1"/>
</dbReference>